<feature type="domain" description="AB hydrolase-1" evidence="1">
    <location>
        <begin position="34"/>
        <end position="282"/>
    </location>
</feature>
<evidence type="ECO:0000259" key="1">
    <source>
        <dbReference type="Pfam" id="PF00561"/>
    </source>
</evidence>
<dbReference type="InterPro" id="IPR000073">
    <property type="entry name" value="AB_hydrolase_1"/>
</dbReference>
<reference evidence="3" key="2">
    <citation type="journal article" date="2009" name="Genome Res.">
        <title>Comparative genomic analyses of the human fungal pathogens Coccidioides and their relatives.</title>
        <authorList>
            <person name="Sharpton T.J."/>
            <person name="Stajich J.E."/>
            <person name="Rounsley S.D."/>
            <person name="Gardner M.J."/>
            <person name="Wortman J.R."/>
            <person name="Jordar V.S."/>
            <person name="Maiti R."/>
            <person name="Kodira C.D."/>
            <person name="Neafsey D.E."/>
            <person name="Zeng Q."/>
            <person name="Hung C.-Y."/>
            <person name="McMahan C."/>
            <person name="Muszewska A."/>
            <person name="Grynberg M."/>
            <person name="Mandel M.A."/>
            <person name="Kellner E.M."/>
            <person name="Barker B.M."/>
            <person name="Galgiani J.N."/>
            <person name="Orbach M.J."/>
            <person name="Kirkland T.N."/>
            <person name="Cole G.T."/>
            <person name="Henn M.R."/>
            <person name="Birren B.W."/>
            <person name="Taylor J.W."/>
        </authorList>
    </citation>
    <scope>NUCLEOTIDE SEQUENCE [LARGE SCALE GENOMIC DNA]</scope>
    <source>
        <strain evidence="3">RMSCC 3488</strain>
    </source>
</reference>
<evidence type="ECO:0000313" key="3">
    <source>
        <dbReference type="Proteomes" id="UP000054567"/>
    </source>
</evidence>
<dbReference type="EMBL" id="DS268112">
    <property type="protein sequence ID" value="KMM70932.1"/>
    <property type="molecule type" value="Genomic_DNA"/>
</dbReference>
<proteinExistence type="predicted"/>
<protein>
    <recommendedName>
        <fullName evidence="1">AB hydrolase-1 domain-containing protein</fullName>
    </recommendedName>
</protein>
<dbReference type="OrthoDB" id="10249433at2759"/>
<dbReference type="PANTHER" id="PTHR43798">
    <property type="entry name" value="MONOACYLGLYCEROL LIPASE"/>
    <property type="match status" value="1"/>
</dbReference>
<accession>A0A0J6IGH4</accession>
<gene>
    <name evidence="2" type="ORF">CPAG_07241</name>
</gene>
<dbReference type="Gene3D" id="3.40.50.1820">
    <property type="entry name" value="alpha/beta hydrolase"/>
    <property type="match status" value="1"/>
</dbReference>
<dbReference type="Proteomes" id="UP000054567">
    <property type="component" value="Unassembled WGS sequence"/>
</dbReference>
<dbReference type="AlphaFoldDB" id="A0A0J6IGH4"/>
<dbReference type="InterPro" id="IPR050266">
    <property type="entry name" value="AB_hydrolase_sf"/>
</dbReference>
<reference evidence="3" key="3">
    <citation type="journal article" date="2010" name="Genome Res.">
        <title>Population genomic sequencing of Coccidioides fungi reveals recent hybridization and transposon control.</title>
        <authorList>
            <person name="Neafsey D.E."/>
            <person name="Barker B.M."/>
            <person name="Sharpton T.J."/>
            <person name="Stajich J.E."/>
            <person name="Park D.J."/>
            <person name="Whiston E."/>
            <person name="Hung C.-Y."/>
            <person name="McMahan C."/>
            <person name="White J."/>
            <person name="Sykes S."/>
            <person name="Heiman D."/>
            <person name="Young S."/>
            <person name="Zeng Q."/>
            <person name="Abouelleil A."/>
            <person name="Aftuck L."/>
            <person name="Bessette D."/>
            <person name="Brown A."/>
            <person name="FitzGerald M."/>
            <person name="Lui A."/>
            <person name="Macdonald J.P."/>
            <person name="Priest M."/>
            <person name="Orbach M.J."/>
            <person name="Galgiani J.N."/>
            <person name="Kirkland T.N."/>
            <person name="Cole G.T."/>
            <person name="Birren B.W."/>
            <person name="Henn M.R."/>
            <person name="Taylor J.W."/>
            <person name="Rounsley S.D."/>
        </authorList>
    </citation>
    <scope>NUCLEOTIDE SEQUENCE [LARGE SCALE GENOMIC DNA]</scope>
    <source>
        <strain evidence="3">RMSCC 3488</strain>
    </source>
</reference>
<dbReference type="VEuPathDB" id="FungiDB:CPAG_07241"/>
<name>A0A0J6IGH4_COCPO</name>
<reference evidence="2 3" key="1">
    <citation type="submission" date="2007-06" db="EMBL/GenBank/DDBJ databases">
        <title>The Genome Sequence of Coccidioides posadasii RMSCC_3488.</title>
        <authorList>
            <consortium name="Coccidioides Genome Resources Consortium"/>
            <consortium name="The Broad Institute Genome Sequencing Platform"/>
            <person name="Henn M.R."/>
            <person name="Sykes S."/>
            <person name="Young S."/>
            <person name="Jaffe D."/>
            <person name="Berlin A."/>
            <person name="Alvarez P."/>
            <person name="Butler J."/>
            <person name="Gnerre S."/>
            <person name="Grabherr M."/>
            <person name="Mauceli E."/>
            <person name="Brockman W."/>
            <person name="Kodira C."/>
            <person name="Alvarado L."/>
            <person name="Zeng Q."/>
            <person name="Crawford M."/>
            <person name="Antoine C."/>
            <person name="Devon K."/>
            <person name="Galgiani J."/>
            <person name="Orsborn K."/>
            <person name="Lewis M.L."/>
            <person name="Nusbaum C."/>
            <person name="Galagan J."/>
            <person name="Birren B."/>
        </authorList>
    </citation>
    <scope>NUCLEOTIDE SEQUENCE [LARGE SCALE GENOMIC DNA]</scope>
    <source>
        <strain evidence="2 3">RMSCC 3488</strain>
    </source>
</reference>
<dbReference type="GO" id="GO:0016020">
    <property type="term" value="C:membrane"/>
    <property type="evidence" value="ECO:0007669"/>
    <property type="project" value="TreeGrafter"/>
</dbReference>
<organism evidence="2 3">
    <name type="scientific">Coccidioides posadasii RMSCC 3488</name>
    <dbReference type="NCBI Taxonomy" id="454284"/>
    <lineage>
        <taxon>Eukaryota</taxon>
        <taxon>Fungi</taxon>
        <taxon>Dikarya</taxon>
        <taxon>Ascomycota</taxon>
        <taxon>Pezizomycotina</taxon>
        <taxon>Eurotiomycetes</taxon>
        <taxon>Eurotiomycetidae</taxon>
        <taxon>Onygenales</taxon>
        <taxon>Onygenaceae</taxon>
        <taxon>Coccidioides</taxon>
    </lineage>
</organism>
<dbReference type="InterPro" id="IPR029058">
    <property type="entry name" value="AB_hydrolase_fold"/>
</dbReference>
<evidence type="ECO:0000313" key="2">
    <source>
        <dbReference type="EMBL" id="KMM70932.1"/>
    </source>
</evidence>
<dbReference type="PANTHER" id="PTHR43798:SF33">
    <property type="entry name" value="HYDROLASE, PUTATIVE (AFU_ORTHOLOGUE AFUA_2G14860)-RELATED"/>
    <property type="match status" value="1"/>
</dbReference>
<dbReference type="Pfam" id="PF00561">
    <property type="entry name" value="Abhydrolase_1"/>
    <property type="match status" value="1"/>
</dbReference>
<dbReference type="SUPFAM" id="SSF53474">
    <property type="entry name" value="alpha/beta-Hydrolases"/>
    <property type="match status" value="1"/>
</dbReference>
<sequence>MADLIAGEHHFAAPNGLDFTYTVRYSEQSVNSLPVLVQCPGWGIGSRYLEVGLSPLEKHFKFIYFHPRGTAGSSRPDDPTEMSCFDMARDLELFRIYLRFDRYPALLGHSHGGAIALAYAQLFPENVTKIILIDHRLIGFDDSSASRGFKRDRKGDSRYDKAYKVQDTASPTSDSEFTELFHEMAPIYFYDPEAHIPAFFAALGQDQISLWCVQKVNAAEKKVKREATMIKGLKRVTAQTLIIFGNQDAQCTIENLEQTKSGIHSATGIVLDECGHFPWIEKREETFTAVRAFLEAE</sequence>